<evidence type="ECO:0000256" key="1">
    <source>
        <dbReference type="ARBA" id="ARBA00004651"/>
    </source>
</evidence>
<evidence type="ECO:0000256" key="4">
    <source>
        <dbReference type="ARBA" id="ARBA00022475"/>
    </source>
</evidence>
<evidence type="ECO:0000313" key="9">
    <source>
        <dbReference type="EMBL" id="PWD97909.1"/>
    </source>
</evidence>
<evidence type="ECO:0000256" key="7">
    <source>
        <dbReference type="ARBA" id="ARBA00023136"/>
    </source>
</evidence>
<evidence type="ECO:0000256" key="5">
    <source>
        <dbReference type="ARBA" id="ARBA00022692"/>
    </source>
</evidence>
<name>A0A2U2B4C4_9BACT</name>
<evidence type="ECO:0000256" key="8">
    <source>
        <dbReference type="RuleBase" id="RU363041"/>
    </source>
</evidence>
<feature type="transmembrane region" description="Helical" evidence="8">
    <location>
        <begin position="71"/>
        <end position="93"/>
    </location>
</feature>
<keyword evidence="4 8" id="KW-1003">Cell membrane</keyword>
<feature type="transmembrane region" description="Helical" evidence="8">
    <location>
        <begin position="169"/>
        <end position="187"/>
    </location>
</feature>
<dbReference type="InterPro" id="IPR052017">
    <property type="entry name" value="TSUP"/>
</dbReference>
<organism evidence="9 10">
    <name type="scientific">Marinilabilia rubra</name>
    <dbReference type="NCBI Taxonomy" id="2162893"/>
    <lineage>
        <taxon>Bacteria</taxon>
        <taxon>Pseudomonadati</taxon>
        <taxon>Bacteroidota</taxon>
        <taxon>Bacteroidia</taxon>
        <taxon>Marinilabiliales</taxon>
        <taxon>Marinilabiliaceae</taxon>
        <taxon>Marinilabilia</taxon>
    </lineage>
</organism>
<keyword evidence="5 8" id="KW-0812">Transmembrane</keyword>
<keyword evidence="10" id="KW-1185">Reference proteome</keyword>
<sequence>MGEMTLLLVLLSGLVILMASLLKGMTGFGFALISIPFLSMMYSVKVLVPAMAMFNLITSIILLLKIREKVSWYYFIPMFAASLGGIPLGIYMLDYLDEKVLRIIIGAILIMVSVKMLIGIPLAKKFRNKPIIFAGFLSGVLSGSVSLGGPPLVIAMNRKNYSKELFRGIFAWFSTFSSFFALAAFYVRGLIPAGSMNLALYYSPLLLIGSSLGNRWASLINAEKFKRVVIIVNVFTGVLTVVSAIFAS</sequence>
<reference evidence="9 10" key="1">
    <citation type="submission" date="2018-05" db="EMBL/GenBank/DDBJ databases">
        <title>Marinilabilia rubrum sp. nov., isolated from saltern sediment.</title>
        <authorList>
            <person name="Zhang R."/>
        </authorList>
    </citation>
    <scope>NUCLEOTIDE SEQUENCE [LARGE SCALE GENOMIC DNA]</scope>
    <source>
        <strain evidence="9 10">WTE16</strain>
    </source>
</reference>
<dbReference type="PANTHER" id="PTHR30269">
    <property type="entry name" value="TRANSMEMBRANE PROTEIN YFCA"/>
    <property type="match status" value="1"/>
</dbReference>
<dbReference type="GO" id="GO:0005886">
    <property type="term" value="C:plasma membrane"/>
    <property type="evidence" value="ECO:0007669"/>
    <property type="project" value="UniProtKB-SubCell"/>
</dbReference>
<feature type="transmembrane region" description="Helical" evidence="8">
    <location>
        <begin position="40"/>
        <end position="64"/>
    </location>
</feature>
<feature type="transmembrane region" description="Helical" evidence="8">
    <location>
        <begin position="99"/>
        <end position="118"/>
    </location>
</feature>
<dbReference type="Proteomes" id="UP000244956">
    <property type="component" value="Unassembled WGS sequence"/>
</dbReference>
<keyword evidence="7 8" id="KW-0472">Membrane</keyword>
<evidence type="ECO:0000313" key="10">
    <source>
        <dbReference type="Proteomes" id="UP000244956"/>
    </source>
</evidence>
<keyword evidence="6 8" id="KW-1133">Transmembrane helix</keyword>
<dbReference type="PANTHER" id="PTHR30269:SF37">
    <property type="entry name" value="MEMBRANE TRANSPORTER PROTEIN"/>
    <property type="match status" value="1"/>
</dbReference>
<evidence type="ECO:0000256" key="2">
    <source>
        <dbReference type="ARBA" id="ARBA00009142"/>
    </source>
</evidence>
<comment type="subcellular location">
    <subcellularLocation>
        <location evidence="1 8">Cell membrane</location>
        <topology evidence="1 8">Multi-pass membrane protein</topology>
    </subcellularLocation>
</comment>
<feature type="transmembrane region" description="Helical" evidence="8">
    <location>
        <begin position="130"/>
        <end position="149"/>
    </location>
</feature>
<evidence type="ECO:0000256" key="6">
    <source>
        <dbReference type="ARBA" id="ARBA00022989"/>
    </source>
</evidence>
<evidence type="ECO:0000256" key="3">
    <source>
        <dbReference type="ARBA" id="ARBA00022448"/>
    </source>
</evidence>
<dbReference type="Pfam" id="PF01925">
    <property type="entry name" value="TauE"/>
    <property type="match status" value="1"/>
</dbReference>
<comment type="similarity">
    <text evidence="2 8">Belongs to the 4-toluene sulfonate uptake permease (TSUP) (TC 2.A.102) family.</text>
</comment>
<protein>
    <recommendedName>
        <fullName evidence="8">Probable membrane transporter protein</fullName>
    </recommendedName>
</protein>
<gene>
    <name evidence="9" type="ORF">DDZ16_18295</name>
</gene>
<feature type="transmembrane region" description="Helical" evidence="8">
    <location>
        <begin position="228"/>
        <end position="247"/>
    </location>
</feature>
<dbReference type="RefSeq" id="WP_109265927.1">
    <property type="nucleotide sequence ID" value="NZ_QEWP01000022.1"/>
</dbReference>
<dbReference type="EMBL" id="QEWP01000022">
    <property type="protein sequence ID" value="PWD97909.1"/>
    <property type="molecule type" value="Genomic_DNA"/>
</dbReference>
<dbReference type="OrthoDB" id="7843147at2"/>
<dbReference type="InterPro" id="IPR002781">
    <property type="entry name" value="TM_pro_TauE-like"/>
</dbReference>
<proteinExistence type="inferred from homology"/>
<keyword evidence="3" id="KW-0813">Transport</keyword>
<accession>A0A2U2B4C4</accession>
<dbReference type="AlphaFoldDB" id="A0A2U2B4C4"/>
<comment type="caution">
    <text evidence="9">The sequence shown here is derived from an EMBL/GenBank/DDBJ whole genome shotgun (WGS) entry which is preliminary data.</text>
</comment>